<name>A0A915J0V2_ROMCU</name>
<evidence type="ECO:0000313" key="1">
    <source>
        <dbReference type="Proteomes" id="UP000887565"/>
    </source>
</evidence>
<protein>
    <submittedName>
        <fullName evidence="2">Uncharacterized protein</fullName>
    </submittedName>
</protein>
<organism evidence="1 2">
    <name type="scientific">Romanomermis culicivorax</name>
    <name type="common">Nematode worm</name>
    <dbReference type="NCBI Taxonomy" id="13658"/>
    <lineage>
        <taxon>Eukaryota</taxon>
        <taxon>Metazoa</taxon>
        <taxon>Ecdysozoa</taxon>
        <taxon>Nematoda</taxon>
        <taxon>Enoplea</taxon>
        <taxon>Dorylaimia</taxon>
        <taxon>Mermithida</taxon>
        <taxon>Mermithoidea</taxon>
        <taxon>Mermithidae</taxon>
        <taxon>Romanomermis</taxon>
    </lineage>
</organism>
<reference evidence="2" key="1">
    <citation type="submission" date="2022-11" db="UniProtKB">
        <authorList>
            <consortium name="WormBaseParasite"/>
        </authorList>
    </citation>
    <scope>IDENTIFICATION</scope>
</reference>
<accession>A0A915J0V2</accession>
<evidence type="ECO:0000313" key="2">
    <source>
        <dbReference type="WBParaSite" id="nRc.2.0.1.t19322-RA"/>
    </source>
</evidence>
<dbReference type="WBParaSite" id="nRc.2.0.1.t19322-RA">
    <property type="protein sequence ID" value="nRc.2.0.1.t19322-RA"/>
    <property type="gene ID" value="nRc.2.0.1.g19322"/>
</dbReference>
<keyword evidence="1" id="KW-1185">Reference proteome</keyword>
<proteinExistence type="predicted"/>
<dbReference type="Proteomes" id="UP000887565">
    <property type="component" value="Unplaced"/>
</dbReference>
<sequence length="76" mass="9204">MGKGVEKNLEMLTDKQQTKLEKFWNKQNGVRMRLKRLGALCKVWFSEKMINFELSLFNEYPTNYDLPWRFCFTGLY</sequence>
<dbReference type="AlphaFoldDB" id="A0A915J0V2"/>